<organism evidence="1 2">
    <name type="scientific">Streptococcus urinalis 2285-97</name>
    <dbReference type="NCBI Taxonomy" id="764291"/>
    <lineage>
        <taxon>Bacteria</taxon>
        <taxon>Bacillati</taxon>
        <taxon>Bacillota</taxon>
        <taxon>Bacilli</taxon>
        <taxon>Lactobacillales</taxon>
        <taxon>Streptococcaceae</taxon>
        <taxon>Streptococcus</taxon>
    </lineage>
</organism>
<reference evidence="1 2" key="1">
    <citation type="journal article" date="2014" name="Int. J. Syst. Evol. Microbiol.">
        <title>Phylogenomics and the dynamic genome evolution of the genus Streptococcus.</title>
        <authorList>
            <consortium name="The Broad Institute Genome Sequencing Platform"/>
            <person name="Richards V.P."/>
            <person name="Palmer S.R."/>
            <person name="Pavinski Bitar P.D."/>
            <person name="Qin X."/>
            <person name="Weinstock G.M."/>
            <person name="Highlander S.K."/>
            <person name="Town C.D."/>
            <person name="Burne R.A."/>
            <person name="Stanhope M.J."/>
        </authorList>
    </citation>
    <scope>NUCLEOTIDE SEQUENCE [LARGE SCALE GENOMIC DNA]</scope>
    <source>
        <strain evidence="1 2">2285-97</strain>
    </source>
</reference>
<accession>G5KGW8</accession>
<dbReference type="Proteomes" id="UP000005388">
    <property type="component" value="Unassembled WGS sequence"/>
</dbReference>
<dbReference type="RefSeq" id="WP_006740197.1">
    <property type="nucleotide sequence ID" value="NZ_AEUZ02000001.1"/>
</dbReference>
<gene>
    <name evidence="1" type="ORF">STRUR_1362</name>
</gene>
<dbReference type="STRING" id="764291.STRUR_1362"/>
<proteinExistence type="predicted"/>
<comment type="caution">
    <text evidence="1">The sequence shown here is derived from an EMBL/GenBank/DDBJ whole genome shotgun (WGS) entry which is preliminary data.</text>
</comment>
<dbReference type="EMBL" id="AEUZ02000001">
    <property type="protein sequence ID" value="EHJ57489.1"/>
    <property type="molecule type" value="Genomic_DNA"/>
</dbReference>
<name>G5KGW8_9STRE</name>
<protein>
    <submittedName>
        <fullName evidence="1">Uncharacterized protein</fullName>
    </submittedName>
</protein>
<dbReference type="AlphaFoldDB" id="G5KGW8"/>
<sequence>MRIIYSFNHIEPVKKAIMKDCLQQLLFAFTGRRLQGLKEKLFQSRRKLTK</sequence>
<keyword evidence="2" id="KW-1185">Reference proteome</keyword>
<evidence type="ECO:0000313" key="1">
    <source>
        <dbReference type="EMBL" id="EHJ57489.1"/>
    </source>
</evidence>
<evidence type="ECO:0000313" key="2">
    <source>
        <dbReference type="Proteomes" id="UP000005388"/>
    </source>
</evidence>